<comment type="caution">
    <text evidence="2">The sequence shown here is derived from an EMBL/GenBank/DDBJ whole genome shotgun (WGS) entry which is preliminary data.</text>
</comment>
<name>A0A2G5SAW5_9PELO</name>
<dbReference type="AlphaFoldDB" id="A0A2G5SAW5"/>
<dbReference type="EMBL" id="PDUG01000026">
    <property type="protein sequence ID" value="PIC12218.1"/>
    <property type="molecule type" value="Genomic_DNA"/>
</dbReference>
<evidence type="ECO:0000313" key="3">
    <source>
        <dbReference type="Proteomes" id="UP000230233"/>
    </source>
</evidence>
<gene>
    <name evidence="2" type="ORF">B9Z55_028569</name>
</gene>
<organism evidence="2 3">
    <name type="scientific">Caenorhabditis nigoni</name>
    <dbReference type="NCBI Taxonomy" id="1611254"/>
    <lineage>
        <taxon>Eukaryota</taxon>
        <taxon>Metazoa</taxon>
        <taxon>Ecdysozoa</taxon>
        <taxon>Nematoda</taxon>
        <taxon>Chromadorea</taxon>
        <taxon>Rhabditida</taxon>
        <taxon>Rhabditina</taxon>
        <taxon>Rhabditomorpha</taxon>
        <taxon>Rhabditoidea</taxon>
        <taxon>Rhabditidae</taxon>
        <taxon>Peloderinae</taxon>
        <taxon>Caenorhabditis</taxon>
    </lineage>
</organism>
<evidence type="ECO:0000313" key="2">
    <source>
        <dbReference type="EMBL" id="PIC12218.1"/>
    </source>
</evidence>
<keyword evidence="3" id="KW-1185">Reference proteome</keyword>
<feature type="region of interest" description="Disordered" evidence="1">
    <location>
        <begin position="77"/>
        <end position="98"/>
    </location>
</feature>
<accession>A0A2G5SAW5</accession>
<reference evidence="3" key="1">
    <citation type="submission" date="2017-10" db="EMBL/GenBank/DDBJ databases">
        <title>Rapid genome shrinkage in a self-fertile nematode reveals novel sperm competition proteins.</title>
        <authorList>
            <person name="Yin D."/>
            <person name="Schwarz E.M."/>
            <person name="Thomas C.G."/>
            <person name="Felde R.L."/>
            <person name="Korf I.F."/>
            <person name="Cutter A.D."/>
            <person name="Schartner C.M."/>
            <person name="Ralston E.J."/>
            <person name="Meyer B.J."/>
            <person name="Haag E.S."/>
        </authorList>
    </citation>
    <scope>NUCLEOTIDE SEQUENCE [LARGE SCALE GENOMIC DNA]</scope>
    <source>
        <strain evidence="3">JU1422</strain>
    </source>
</reference>
<protein>
    <submittedName>
        <fullName evidence="2">Uncharacterized protein</fullName>
    </submittedName>
</protein>
<dbReference type="Proteomes" id="UP000230233">
    <property type="component" value="Unassembled WGS sequence"/>
</dbReference>
<sequence>MTVVEEKEYLRRKGEDDRVKDLDSKIEAVMAKIDNARSDRNNEVIRINKRRENYDDMLKTREEKRSVGSRIQEEKLKIRANPRNFEEQRKKSKETTGT</sequence>
<dbReference type="OrthoDB" id="5819154at2759"/>
<proteinExistence type="predicted"/>
<evidence type="ECO:0000256" key="1">
    <source>
        <dbReference type="SAM" id="MobiDB-lite"/>
    </source>
</evidence>